<evidence type="ECO:0000313" key="2">
    <source>
        <dbReference type="Proteomes" id="UP000254640"/>
    </source>
</evidence>
<dbReference type="InterPro" id="IPR051446">
    <property type="entry name" value="HTH_trans_reg/aminotransferase"/>
</dbReference>
<dbReference type="AlphaFoldDB" id="A0A379LSL2"/>
<dbReference type="InterPro" id="IPR015424">
    <property type="entry name" value="PyrdxlP-dep_Trfase"/>
</dbReference>
<dbReference type="SUPFAM" id="SSF53383">
    <property type="entry name" value="PLP-dependent transferases"/>
    <property type="match status" value="1"/>
</dbReference>
<dbReference type="GO" id="GO:0008483">
    <property type="term" value="F:transaminase activity"/>
    <property type="evidence" value="ECO:0007669"/>
    <property type="project" value="UniProtKB-KW"/>
</dbReference>
<keyword evidence="1" id="KW-0032">Aminotransferase</keyword>
<evidence type="ECO:0000313" key="1">
    <source>
        <dbReference type="EMBL" id="SUE06997.1"/>
    </source>
</evidence>
<keyword evidence="2" id="KW-1185">Reference proteome</keyword>
<dbReference type="InterPro" id="IPR015421">
    <property type="entry name" value="PyrdxlP-dep_Trfase_major"/>
</dbReference>
<dbReference type="Gene3D" id="3.40.640.10">
    <property type="entry name" value="Type I PLP-dependent aspartate aminotransferase-like (Major domain)"/>
    <property type="match status" value="1"/>
</dbReference>
<dbReference type="PANTHER" id="PTHR46577">
    <property type="entry name" value="HTH-TYPE TRANSCRIPTIONAL REGULATORY PROTEIN GABR"/>
    <property type="match status" value="1"/>
</dbReference>
<dbReference type="PANTHER" id="PTHR46577:SF1">
    <property type="entry name" value="HTH-TYPE TRANSCRIPTIONAL REGULATORY PROTEIN GABR"/>
    <property type="match status" value="1"/>
</dbReference>
<dbReference type="EMBL" id="UGSO01000002">
    <property type="protein sequence ID" value="SUE06997.1"/>
    <property type="molecule type" value="Genomic_DNA"/>
</dbReference>
<dbReference type="Proteomes" id="UP000254640">
    <property type="component" value="Unassembled WGS sequence"/>
</dbReference>
<protein>
    <submittedName>
        <fullName evidence="1">Aspartate aminotransferase</fullName>
    </submittedName>
</protein>
<gene>
    <name evidence="1" type="ORF">NCTC9381_05860</name>
</gene>
<accession>A0A379LSL2</accession>
<sequence>MKAQRPATLSKRGASLLGHATASPYQWGAFVPGAPDVTEFPHKLFSQIQARLNREPDVHRLVYSSGGGCPDLRHALVDYLRVARSVRADADQILITEGVHQAVDLVTRVLCDPGDPGLDGGARLLGNAQSAAHEWPEDSGDARG</sequence>
<keyword evidence="1" id="KW-0808">Transferase</keyword>
<proteinExistence type="predicted"/>
<organism evidence="1 2">
    <name type="scientific">Enterobacter agglomerans</name>
    <name type="common">Erwinia herbicola</name>
    <name type="synonym">Pantoea agglomerans</name>
    <dbReference type="NCBI Taxonomy" id="549"/>
    <lineage>
        <taxon>Bacteria</taxon>
        <taxon>Pseudomonadati</taxon>
        <taxon>Pseudomonadota</taxon>
        <taxon>Gammaproteobacteria</taxon>
        <taxon>Enterobacterales</taxon>
        <taxon>Erwiniaceae</taxon>
        <taxon>Pantoea</taxon>
        <taxon>Pantoea agglomerans group</taxon>
    </lineage>
</organism>
<name>A0A379LSL2_ENTAG</name>
<reference evidence="1 2" key="1">
    <citation type="submission" date="2018-06" db="EMBL/GenBank/DDBJ databases">
        <authorList>
            <consortium name="Pathogen Informatics"/>
            <person name="Doyle S."/>
        </authorList>
    </citation>
    <scope>NUCLEOTIDE SEQUENCE [LARGE SCALE GENOMIC DNA]</scope>
    <source>
        <strain evidence="1 2">NCTC9381</strain>
    </source>
</reference>